<reference evidence="2 3" key="1">
    <citation type="submission" date="2022-03" db="EMBL/GenBank/DDBJ databases">
        <title>Complete genome sequence of Lysobacter capsici VKM B-2533 and Lysobacter gummosus 10.1.1, promising sources of lytic agents.</title>
        <authorList>
            <person name="Tarlachkov S.V."/>
            <person name="Kudryakova I.V."/>
            <person name="Afoshin A.S."/>
            <person name="Leontyevskaya E.A."/>
            <person name="Leontyevskaya N.V."/>
        </authorList>
    </citation>
    <scope>NUCLEOTIDE SEQUENCE [LARGE SCALE GENOMIC DNA]</scope>
    <source>
        <strain evidence="2 3">10.1.1</strain>
    </source>
</reference>
<dbReference type="Proteomes" id="UP000829194">
    <property type="component" value="Chromosome"/>
</dbReference>
<protein>
    <recommendedName>
        <fullName evidence="4">Transmembrane protein</fullName>
    </recommendedName>
</protein>
<evidence type="ECO:0000313" key="3">
    <source>
        <dbReference type="Proteomes" id="UP000829194"/>
    </source>
</evidence>
<gene>
    <name evidence="2" type="ORF">MOV92_07125</name>
</gene>
<keyword evidence="1" id="KW-0472">Membrane</keyword>
<evidence type="ECO:0000256" key="1">
    <source>
        <dbReference type="SAM" id="Phobius"/>
    </source>
</evidence>
<evidence type="ECO:0008006" key="4">
    <source>
        <dbReference type="Google" id="ProtNLM"/>
    </source>
</evidence>
<proteinExistence type="predicted"/>
<keyword evidence="3" id="KW-1185">Reference proteome</keyword>
<feature type="transmembrane region" description="Helical" evidence="1">
    <location>
        <begin position="74"/>
        <end position="91"/>
    </location>
</feature>
<keyword evidence="1" id="KW-1133">Transmembrane helix</keyword>
<organism evidence="2 3">
    <name type="scientific">Lysobacter gummosus</name>
    <dbReference type="NCBI Taxonomy" id="262324"/>
    <lineage>
        <taxon>Bacteria</taxon>
        <taxon>Pseudomonadati</taxon>
        <taxon>Pseudomonadota</taxon>
        <taxon>Gammaproteobacteria</taxon>
        <taxon>Lysobacterales</taxon>
        <taxon>Lysobacteraceae</taxon>
        <taxon>Lysobacter</taxon>
    </lineage>
</organism>
<accession>A0ABY3XHB0</accession>
<name>A0ABY3XHB0_9GAMM</name>
<dbReference type="RefSeq" id="WP_057942188.1">
    <property type="nucleotide sequence ID" value="NZ_CP011131.1"/>
</dbReference>
<keyword evidence="1" id="KW-0812">Transmembrane</keyword>
<sequence length="186" mass="20228">MLTLNQEGWSLPLGDIEPITTWNALADTSRPLSEFERSQLVARSGGYWRVLTALLLAAAAAGALVLPFGFGGEVAFVAAGLMFMLSLNFPIAENRGRYVRDDIELGVKVLVSGRVASMRVAGGKLRPYCVLALIGDKTPARTIEFKVPRSAYTALQKGRRVSVWYVPASGIVMELSTASYRYRLGD</sequence>
<dbReference type="EMBL" id="CP093547">
    <property type="protein sequence ID" value="UNP31010.1"/>
    <property type="molecule type" value="Genomic_DNA"/>
</dbReference>
<feature type="transmembrane region" description="Helical" evidence="1">
    <location>
        <begin position="47"/>
        <end position="68"/>
    </location>
</feature>
<evidence type="ECO:0000313" key="2">
    <source>
        <dbReference type="EMBL" id="UNP31010.1"/>
    </source>
</evidence>